<dbReference type="InterPro" id="IPR023213">
    <property type="entry name" value="CAT-like_dom_sf"/>
</dbReference>
<gene>
    <name evidence="5" type="ORF">EVOR1521_LOCUS24190</name>
</gene>
<evidence type="ECO:0000259" key="4">
    <source>
        <dbReference type="Pfam" id="PF00550"/>
    </source>
</evidence>
<dbReference type="SUPFAM" id="SSF52777">
    <property type="entry name" value="CoA-dependent acyltransferases"/>
    <property type="match status" value="1"/>
</dbReference>
<evidence type="ECO:0000313" key="6">
    <source>
        <dbReference type="Proteomes" id="UP001178507"/>
    </source>
</evidence>
<keyword evidence="2" id="KW-0472">Membrane</keyword>
<evidence type="ECO:0000256" key="2">
    <source>
        <dbReference type="SAM" id="Phobius"/>
    </source>
</evidence>
<feature type="domain" description="Carrier" evidence="4">
    <location>
        <begin position="769"/>
        <end position="807"/>
    </location>
</feature>
<comment type="caution">
    <text evidence="5">The sequence shown here is derived from an EMBL/GenBank/DDBJ whole genome shotgun (WGS) entry which is preliminary data.</text>
</comment>
<feature type="compositionally biased region" description="Low complexity" evidence="1">
    <location>
        <begin position="1307"/>
        <end position="1316"/>
    </location>
</feature>
<dbReference type="InterPro" id="IPR042099">
    <property type="entry name" value="ANL_N_sf"/>
</dbReference>
<organism evidence="5 6">
    <name type="scientific">Effrenium voratum</name>
    <dbReference type="NCBI Taxonomy" id="2562239"/>
    <lineage>
        <taxon>Eukaryota</taxon>
        <taxon>Sar</taxon>
        <taxon>Alveolata</taxon>
        <taxon>Dinophyceae</taxon>
        <taxon>Suessiales</taxon>
        <taxon>Symbiodiniaceae</taxon>
        <taxon>Effrenium</taxon>
    </lineage>
</organism>
<feature type="transmembrane region" description="Helical" evidence="2">
    <location>
        <begin position="534"/>
        <end position="551"/>
    </location>
</feature>
<feature type="compositionally biased region" description="Basic and acidic residues" evidence="1">
    <location>
        <begin position="1340"/>
        <end position="1349"/>
    </location>
</feature>
<feature type="transmembrane region" description="Helical" evidence="2">
    <location>
        <begin position="504"/>
        <end position="522"/>
    </location>
</feature>
<dbReference type="Gene3D" id="3.40.50.12780">
    <property type="entry name" value="N-terminal domain of ligase-like"/>
    <property type="match status" value="1"/>
</dbReference>
<sequence>MEQNLAGVFERWAVSRPRQAAVQDADGIWSYQELWDISGRIAGELSRHGLVPGRPVAVFLRPGRLWYACCLACWRLAVPVLALSADRDSDAEARRAQEAAAALRPAALVFGDNAFEIQSLPSDCLRLPAEQLLNAQAKAPQEVPDAAEAVLAYVFTGGTTRHSKCVAVTHRMALWEIEQYPKVLGSLGNEKMLQHSSAYWGAAIFGQVDLALAFGACNVICLCRRPEEIAAACADFGITVLGVVPSQLRGAYPAGPQSRARSLRRLITWAERTPLRLAAEWKAELPVVELLIASEYWLSFYSNCDTASSNGVERHVLHALPDLDFKLLKEDGTECLPGESGELFLSGPTVFPGYVDAGAISRNAFHQIQGKEYFCTHDRLGLLEGGGLVYQGRTDSLTKIGGQWEDLESLEARLAAVPGVKQAALVADEQLEAYLELEDVREGPPLAEIWARASQLVPRPRIWAELPRHEATDKVNKHLLREDLAQRKAREASWQRKLRRVQRWMLRLYGACHGLVLALVLLASVLQGGFAKRLLLLPFLWVAWLYAWQLAGRPVHRWVSFSSPLGPVDVFLLLALLTPGSLLLPELLLSLSVLCLLRDRDVLAGLGFGALALAQLAQSPRLYLMVLPGLFGHYWFWPSRMHFLLSLPLVYLLSFPKWFRDAQTWRAHWAEARLRHLVLRLLPEPGFDGHLHFEKNQVAYDWGSKERWVNVCMSRAEQNNLLKVNLWEPVRPAAVPRGASGGDGREEFSAEEAPLAALVERAGGCPRHLNLDSLQAIRLVELARRELNLSLTAQLVLQSRSLRDLLDAELEVRVEEPLEGGPDEEGAFRLYVMEYAKSPVDWFIRFGHGLDLAALQRACDRLVARHSTLRARPHPDEAMRETMDRAAAMWQVACSAWPRLAKPLRRFAAAQLAAAWPRTFLATPEEARKEVLIVDEDVVRDPGFASMSDDKYMFWLAKSLRSRHRWPWHVFAVPVVRADAGPRLARLAGRPDLRQALRQLPPEDVVWYIYVGITHAYSDGASGHALLQDLLRLYGEELGPAPAASLAAPLADPMALLQRRLEASLRGRLPDEEVRPNDEVYHESLDEDWGRRPGCSKKVCFDQLVFDALQVAGRVLGCGADVAWLTAIVGAMLRMFPSEKRIQLTLKCACRDGPGQNDMVGFLSEQRVFPVDCGDSTKATLMDVAMSIDRHRKTRSWRAPLPYEASLCVYVNIVGAITGGLPLGCHQVCHSCTGSSGSPDAYAHLNLRLDQRTALEWDFRIFHWDQAWGWQWCDYFAPVVAAVICDMAECPTAALVPAPAPAWRILSSQASPAPESAETDAGVKRKETRARSASPKSRRIGPEKRAASA</sequence>
<keyword evidence="2" id="KW-0812">Transmembrane</keyword>
<dbReference type="PANTHER" id="PTHR45527">
    <property type="entry name" value="NONRIBOSOMAL PEPTIDE SYNTHETASE"/>
    <property type="match status" value="1"/>
</dbReference>
<dbReference type="PANTHER" id="PTHR45527:SF1">
    <property type="entry name" value="FATTY ACID SYNTHASE"/>
    <property type="match status" value="1"/>
</dbReference>
<dbReference type="Pfam" id="PF00501">
    <property type="entry name" value="AMP-binding"/>
    <property type="match status" value="1"/>
</dbReference>
<proteinExistence type="predicted"/>
<dbReference type="Pfam" id="PF00550">
    <property type="entry name" value="PP-binding"/>
    <property type="match status" value="1"/>
</dbReference>
<dbReference type="InterPro" id="IPR000873">
    <property type="entry name" value="AMP-dep_synth/lig_dom"/>
</dbReference>
<name>A0AA36J9H6_9DINO</name>
<feature type="region of interest" description="Disordered" evidence="1">
    <location>
        <begin position="1307"/>
        <end position="1349"/>
    </location>
</feature>
<feature type="transmembrane region" description="Helical" evidence="2">
    <location>
        <begin position="571"/>
        <end position="596"/>
    </location>
</feature>
<evidence type="ECO:0000313" key="5">
    <source>
        <dbReference type="EMBL" id="CAJ1400951.1"/>
    </source>
</evidence>
<evidence type="ECO:0000259" key="3">
    <source>
        <dbReference type="Pfam" id="PF00501"/>
    </source>
</evidence>
<dbReference type="GO" id="GO:0044550">
    <property type="term" value="P:secondary metabolite biosynthetic process"/>
    <property type="evidence" value="ECO:0007669"/>
    <property type="project" value="TreeGrafter"/>
</dbReference>
<dbReference type="GO" id="GO:0031177">
    <property type="term" value="F:phosphopantetheine binding"/>
    <property type="evidence" value="ECO:0007669"/>
    <property type="project" value="TreeGrafter"/>
</dbReference>
<keyword evidence="2" id="KW-1133">Transmembrane helix</keyword>
<dbReference type="GO" id="GO:0043041">
    <property type="term" value="P:amino acid activation for nonribosomal peptide biosynthetic process"/>
    <property type="evidence" value="ECO:0007669"/>
    <property type="project" value="TreeGrafter"/>
</dbReference>
<dbReference type="Proteomes" id="UP001178507">
    <property type="component" value="Unassembled WGS sequence"/>
</dbReference>
<dbReference type="GO" id="GO:0005737">
    <property type="term" value="C:cytoplasm"/>
    <property type="evidence" value="ECO:0007669"/>
    <property type="project" value="TreeGrafter"/>
</dbReference>
<reference evidence="5" key="1">
    <citation type="submission" date="2023-08" db="EMBL/GenBank/DDBJ databases">
        <authorList>
            <person name="Chen Y."/>
            <person name="Shah S."/>
            <person name="Dougan E. K."/>
            <person name="Thang M."/>
            <person name="Chan C."/>
        </authorList>
    </citation>
    <scope>NUCLEOTIDE SEQUENCE</scope>
</reference>
<evidence type="ECO:0000256" key="1">
    <source>
        <dbReference type="SAM" id="MobiDB-lite"/>
    </source>
</evidence>
<protein>
    <submittedName>
        <fullName evidence="5">Uncharacterized protein</fullName>
    </submittedName>
</protein>
<keyword evidence="6" id="KW-1185">Reference proteome</keyword>
<accession>A0AA36J9H6</accession>
<feature type="domain" description="AMP-dependent synthetase/ligase" evidence="3">
    <location>
        <begin position="9"/>
        <end position="354"/>
    </location>
</feature>
<dbReference type="Gene3D" id="3.30.559.10">
    <property type="entry name" value="Chloramphenicol acetyltransferase-like domain"/>
    <property type="match status" value="1"/>
</dbReference>
<dbReference type="InterPro" id="IPR009081">
    <property type="entry name" value="PP-bd_ACP"/>
</dbReference>
<dbReference type="EMBL" id="CAUJNA010003392">
    <property type="protein sequence ID" value="CAJ1400951.1"/>
    <property type="molecule type" value="Genomic_DNA"/>
</dbReference>
<dbReference type="SUPFAM" id="SSF56801">
    <property type="entry name" value="Acetyl-CoA synthetase-like"/>
    <property type="match status" value="1"/>
</dbReference>
<feature type="transmembrane region" description="Helical" evidence="2">
    <location>
        <begin position="603"/>
        <end position="623"/>
    </location>
</feature>